<proteinExistence type="inferred from homology"/>
<evidence type="ECO:0000256" key="4">
    <source>
        <dbReference type="ARBA" id="ARBA00023128"/>
    </source>
</evidence>
<dbReference type="InterPro" id="IPR007379">
    <property type="entry name" value="Tim44-like_dom"/>
</dbReference>
<protein>
    <recommendedName>
        <fullName evidence="7">Large ribosomal subunit protein mL45</fullName>
    </recommendedName>
    <alternativeName>
        <fullName evidence="8">39S ribosomal protein L45, mitochondrial</fullName>
    </alternativeName>
</protein>
<evidence type="ECO:0000256" key="5">
    <source>
        <dbReference type="ARBA" id="ARBA00023274"/>
    </source>
</evidence>
<organism evidence="10 11">
    <name type="scientific">Fasciola hepatica</name>
    <name type="common">Liver fluke</name>
    <dbReference type="NCBI Taxonomy" id="6192"/>
    <lineage>
        <taxon>Eukaryota</taxon>
        <taxon>Metazoa</taxon>
        <taxon>Spiralia</taxon>
        <taxon>Lophotrochozoa</taxon>
        <taxon>Platyhelminthes</taxon>
        <taxon>Trematoda</taxon>
        <taxon>Digenea</taxon>
        <taxon>Plagiorchiida</taxon>
        <taxon>Echinostomata</taxon>
        <taxon>Echinostomatoidea</taxon>
        <taxon>Fasciolidae</taxon>
        <taxon>Fasciola</taxon>
    </lineage>
</organism>
<sequence>MAMNVNNHTPLVFRWGLTLVQPSRSIRHKPWVPQFRLLRGMQPFSGPPDMESVRNPFNYEETAAEMRARLRKNGFLPPLIFQDRPINIGHSGQVTDPYEPPEGDGRESSLSFRRLALEKVNLLDKGKSYKATLKIRRHEPTFNPKSFALEAESIYKEAHDLLQNFTANESRLFELVTEKALVEMTEGLRFRTLRWKFVSSIEPPHVVQVRTQELMSKENLYGQVTVRFHTQQILAVYDRFGRLLFGNPAVPVDVLEYIVMEKHITDEYGIWRLHSKIPAHSTSPKVLIPTQRLLPAEKKPIPASVVRDIQSEVEEKDTTGS</sequence>
<evidence type="ECO:0000256" key="2">
    <source>
        <dbReference type="ARBA" id="ARBA00022946"/>
    </source>
</evidence>
<keyword evidence="4" id="KW-0496">Mitochondrion</keyword>
<dbReference type="PANTHER" id="PTHR28554">
    <property type="entry name" value="39S RIBOSOMAL PROTEIN L45, MITOCHONDRIAL"/>
    <property type="match status" value="1"/>
</dbReference>
<dbReference type="EMBL" id="JXXN02000025">
    <property type="protein sequence ID" value="THD29002.1"/>
    <property type="molecule type" value="Genomic_DNA"/>
</dbReference>
<dbReference type="AlphaFoldDB" id="A0A4E0S3J5"/>
<accession>A0A4E0S3J5</accession>
<dbReference type="SMART" id="SM00978">
    <property type="entry name" value="Tim44"/>
    <property type="match status" value="1"/>
</dbReference>
<evidence type="ECO:0000313" key="10">
    <source>
        <dbReference type="EMBL" id="THD29002.1"/>
    </source>
</evidence>
<reference evidence="10" key="1">
    <citation type="submission" date="2019-03" db="EMBL/GenBank/DDBJ databases">
        <title>Improved annotation for the trematode Fasciola hepatica.</title>
        <authorList>
            <person name="Choi Y.-J."/>
            <person name="Martin J."/>
            <person name="Mitreva M."/>
        </authorList>
    </citation>
    <scope>NUCLEOTIDE SEQUENCE [LARGE SCALE GENOMIC DNA]</scope>
</reference>
<evidence type="ECO:0000256" key="8">
    <source>
        <dbReference type="ARBA" id="ARBA00043031"/>
    </source>
</evidence>
<dbReference type="InterPro" id="IPR032710">
    <property type="entry name" value="NTF2-like_dom_sf"/>
</dbReference>
<keyword evidence="3 10" id="KW-0689">Ribosomal protein</keyword>
<comment type="subcellular location">
    <subcellularLocation>
        <location evidence="1">Mitochondrion</location>
    </subcellularLocation>
</comment>
<comment type="similarity">
    <text evidence="6">Belongs to the mitochondrion-specific ribosomal protein mL45 family.</text>
</comment>
<dbReference type="SUPFAM" id="SSF54427">
    <property type="entry name" value="NTF2-like"/>
    <property type="match status" value="1"/>
</dbReference>
<dbReference type="GO" id="GO:0005739">
    <property type="term" value="C:mitochondrion"/>
    <property type="evidence" value="ECO:0007669"/>
    <property type="project" value="UniProtKB-SubCell"/>
</dbReference>
<evidence type="ECO:0000256" key="7">
    <source>
        <dbReference type="ARBA" id="ARBA00039448"/>
    </source>
</evidence>
<keyword evidence="2" id="KW-0809">Transit peptide</keyword>
<dbReference type="InterPro" id="IPR051975">
    <property type="entry name" value="mtLSU_mL45"/>
</dbReference>
<dbReference type="Proteomes" id="UP000230066">
    <property type="component" value="Unassembled WGS sequence"/>
</dbReference>
<comment type="caution">
    <text evidence="10">The sequence shown here is derived from an EMBL/GenBank/DDBJ whole genome shotgun (WGS) entry which is preliminary data.</text>
</comment>
<dbReference type="PANTHER" id="PTHR28554:SF1">
    <property type="entry name" value="LARGE RIBOSOMAL SUBUNIT PROTEIN ML45"/>
    <property type="match status" value="1"/>
</dbReference>
<evidence type="ECO:0000313" key="11">
    <source>
        <dbReference type="Proteomes" id="UP000230066"/>
    </source>
</evidence>
<keyword evidence="5" id="KW-0687">Ribonucleoprotein</keyword>
<gene>
    <name evidence="10" type="ORF">D915_000147</name>
</gene>
<evidence type="ECO:0000256" key="3">
    <source>
        <dbReference type="ARBA" id="ARBA00022980"/>
    </source>
</evidence>
<evidence type="ECO:0000256" key="6">
    <source>
        <dbReference type="ARBA" id="ARBA00038073"/>
    </source>
</evidence>
<name>A0A4E0S3J5_FASHE</name>
<feature type="domain" description="Tim44-like" evidence="9">
    <location>
        <begin position="128"/>
        <end position="278"/>
    </location>
</feature>
<dbReference type="GO" id="GO:1990904">
    <property type="term" value="C:ribonucleoprotein complex"/>
    <property type="evidence" value="ECO:0007669"/>
    <property type="project" value="UniProtKB-KW"/>
</dbReference>
<keyword evidence="11" id="KW-1185">Reference proteome</keyword>
<dbReference type="Gene3D" id="3.10.450.240">
    <property type="match status" value="1"/>
</dbReference>
<dbReference type="GO" id="GO:0005840">
    <property type="term" value="C:ribosome"/>
    <property type="evidence" value="ECO:0007669"/>
    <property type="project" value="UniProtKB-KW"/>
</dbReference>
<evidence type="ECO:0000259" key="9">
    <source>
        <dbReference type="SMART" id="SM00978"/>
    </source>
</evidence>
<dbReference type="Pfam" id="PF04280">
    <property type="entry name" value="Tim44"/>
    <property type="match status" value="1"/>
</dbReference>
<evidence type="ECO:0000256" key="1">
    <source>
        <dbReference type="ARBA" id="ARBA00004173"/>
    </source>
</evidence>